<organism evidence="4 5">
    <name type="scientific">Chelatococcus asaccharovorans</name>
    <dbReference type="NCBI Taxonomy" id="28210"/>
    <lineage>
        <taxon>Bacteria</taxon>
        <taxon>Pseudomonadati</taxon>
        <taxon>Pseudomonadota</taxon>
        <taxon>Alphaproteobacteria</taxon>
        <taxon>Hyphomicrobiales</taxon>
        <taxon>Chelatococcaceae</taxon>
        <taxon>Chelatococcus</taxon>
    </lineage>
</organism>
<dbReference type="PANTHER" id="PTHR11364:SF27">
    <property type="entry name" value="SULFURTRANSFERASE"/>
    <property type="match status" value="1"/>
</dbReference>
<accession>A0A2V3UI22</accession>
<dbReference type="InterPro" id="IPR036873">
    <property type="entry name" value="Rhodanese-like_dom_sf"/>
</dbReference>
<protein>
    <submittedName>
        <fullName evidence="4">Thiosulfate/3-mercaptopyruvate sulfurtransferase</fullName>
    </submittedName>
</protein>
<feature type="domain" description="Rhodanese" evidence="3">
    <location>
        <begin position="203"/>
        <end position="288"/>
    </location>
</feature>
<dbReference type="EMBL" id="QJJK01000001">
    <property type="protein sequence ID" value="PXW65012.1"/>
    <property type="molecule type" value="Genomic_DNA"/>
</dbReference>
<dbReference type="SMART" id="SM00450">
    <property type="entry name" value="RHOD"/>
    <property type="match status" value="2"/>
</dbReference>
<dbReference type="InterPro" id="IPR045078">
    <property type="entry name" value="TST/MPST-like"/>
</dbReference>
<dbReference type="CDD" id="cd01448">
    <property type="entry name" value="TST_Repeat_1"/>
    <property type="match status" value="1"/>
</dbReference>
<dbReference type="GO" id="GO:0004792">
    <property type="term" value="F:thiosulfate-cyanide sulfurtransferase activity"/>
    <property type="evidence" value="ECO:0007669"/>
    <property type="project" value="InterPro"/>
</dbReference>
<evidence type="ECO:0000259" key="3">
    <source>
        <dbReference type="PROSITE" id="PS50206"/>
    </source>
</evidence>
<gene>
    <name evidence="4" type="ORF">C7450_101773</name>
</gene>
<dbReference type="Gene3D" id="3.40.250.10">
    <property type="entry name" value="Rhodanese-like domain"/>
    <property type="match status" value="2"/>
</dbReference>
<dbReference type="PROSITE" id="PS00380">
    <property type="entry name" value="RHODANESE_1"/>
    <property type="match status" value="1"/>
</dbReference>
<dbReference type="InterPro" id="IPR001763">
    <property type="entry name" value="Rhodanese-like_dom"/>
</dbReference>
<reference evidence="4 5" key="1">
    <citation type="submission" date="2018-05" db="EMBL/GenBank/DDBJ databases">
        <title>Genomic Encyclopedia of Type Strains, Phase IV (KMG-IV): sequencing the most valuable type-strain genomes for metagenomic binning, comparative biology and taxonomic classification.</title>
        <authorList>
            <person name="Goeker M."/>
        </authorList>
    </citation>
    <scope>NUCLEOTIDE SEQUENCE [LARGE SCALE GENOMIC DNA]</scope>
    <source>
        <strain evidence="4 5">DSM 6462</strain>
    </source>
</reference>
<keyword evidence="2" id="KW-0677">Repeat</keyword>
<evidence type="ECO:0000313" key="5">
    <source>
        <dbReference type="Proteomes" id="UP000248021"/>
    </source>
</evidence>
<dbReference type="Proteomes" id="UP000248021">
    <property type="component" value="Unassembled WGS sequence"/>
</dbReference>
<keyword evidence="4" id="KW-0670">Pyruvate</keyword>
<comment type="caution">
    <text evidence="4">The sequence shown here is derived from an EMBL/GenBank/DDBJ whole genome shotgun (WGS) entry which is preliminary data.</text>
</comment>
<dbReference type="CDD" id="cd01449">
    <property type="entry name" value="TST_Repeat_2"/>
    <property type="match status" value="1"/>
</dbReference>
<sequence length="290" mass="32179">MRTQNHPDYLVSTQWLASALSDRDVLVFDCTTRIVPDERTIYRTEPVIDRFLAGHIPGAQFVDVQKDFSDSTHRYKFMLPPADQFAERASAFGIEPGKTVVLYSTMDPWWATRVWWLLRVFGHERVVVLDGGFDKWAAEQRPVETGPALPREPGRFTVRFNPRMVASRDEVLAAIGSDAVCTISARLPSQFAGIDGNTYGRPGRIPGSVNVPAASLLDAETKTYLPLDVLRERFAHLPVADRRVIAYCGHGIAASADAFVLAMLGYDNVAIYDASLSEWAADHSLPIEVG</sequence>
<dbReference type="RefSeq" id="WP_110373023.1">
    <property type="nucleotide sequence ID" value="NZ_JAHBRY010000001.1"/>
</dbReference>
<dbReference type="AlphaFoldDB" id="A0A2V3UI22"/>
<dbReference type="PROSITE" id="PS50206">
    <property type="entry name" value="RHODANESE_3"/>
    <property type="match status" value="2"/>
</dbReference>
<keyword evidence="1 4" id="KW-0808">Transferase</keyword>
<dbReference type="SUPFAM" id="SSF52821">
    <property type="entry name" value="Rhodanese/Cell cycle control phosphatase"/>
    <property type="match status" value="2"/>
</dbReference>
<evidence type="ECO:0000256" key="2">
    <source>
        <dbReference type="ARBA" id="ARBA00022737"/>
    </source>
</evidence>
<name>A0A2V3UI22_9HYPH</name>
<proteinExistence type="predicted"/>
<dbReference type="InterPro" id="IPR001307">
    <property type="entry name" value="Thiosulphate_STrfase_CS"/>
</dbReference>
<evidence type="ECO:0000313" key="4">
    <source>
        <dbReference type="EMBL" id="PXW65012.1"/>
    </source>
</evidence>
<dbReference type="Pfam" id="PF00581">
    <property type="entry name" value="Rhodanese"/>
    <property type="match status" value="2"/>
</dbReference>
<feature type="domain" description="Rhodanese" evidence="3">
    <location>
        <begin position="51"/>
        <end position="145"/>
    </location>
</feature>
<dbReference type="PANTHER" id="PTHR11364">
    <property type="entry name" value="THIOSULFATE SULFERTANSFERASE"/>
    <property type="match status" value="1"/>
</dbReference>
<evidence type="ECO:0000256" key="1">
    <source>
        <dbReference type="ARBA" id="ARBA00022679"/>
    </source>
</evidence>
<keyword evidence="5" id="KW-1185">Reference proteome</keyword>
<dbReference type="OrthoDB" id="9781034at2"/>